<name>A0A1M4XBP7_9BACT</name>
<keyword evidence="4 5" id="KW-0472">Membrane</keyword>
<proteinExistence type="predicted"/>
<sequence>MDSTQIIGLAAGILTACSLLPQVIKTFKEKKAEDVSLLMLLVLLAGLILWIVYGIKREDLPIIATNCFSVLVNVTMVILRIKYKQS</sequence>
<evidence type="ECO:0000256" key="3">
    <source>
        <dbReference type="ARBA" id="ARBA00022989"/>
    </source>
</evidence>
<dbReference type="EMBL" id="FQUU01000004">
    <property type="protein sequence ID" value="SHE90957.1"/>
    <property type="molecule type" value="Genomic_DNA"/>
</dbReference>
<evidence type="ECO:0000256" key="5">
    <source>
        <dbReference type="SAM" id="Phobius"/>
    </source>
</evidence>
<feature type="transmembrane region" description="Helical" evidence="5">
    <location>
        <begin position="36"/>
        <end position="55"/>
    </location>
</feature>
<dbReference type="OrthoDB" id="122062at2"/>
<evidence type="ECO:0000313" key="7">
    <source>
        <dbReference type="Proteomes" id="UP000184048"/>
    </source>
</evidence>
<feature type="transmembrane region" description="Helical" evidence="5">
    <location>
        <begin position="61"/>
        <end position="81"/>
    </location>
</feature>
<gene>
    <name evidence="6" type="ORF">SAMN02745131_01416</name>
</gene>
<keyword evidence="2 5" id="KW-0812">Transmembrane</keyword>
<dbReference type="NCBIfam" id="NF037968">
    <property type="entry name" value="SemiSWEET_2"/>
    <property type="match status" value="1"/>
</dbReference>
<dbReference type="InterPro" id="IPR006603">
    <property type="entry name" value="PQ-loop_rpt"/>
</dbReference>
<dbReference type="Pfam" id="PF04193">
    <property type="entry name" value="PQ-loop"/>
    <property type="match status" value="1"/>
</dbReference>
<comment type="subcellular location">
    <subcellularLocation>
        <location evidence="1">Membrane</location>
        <topology evidence="1">Multi-pass membrane protein</topology>
    </subcellularLocation>
</comment>
<evidence type="ECO:0000256" key="2">
    <source>
        <dbReference type="ARBA" id="ARBA00022692"/>
    </source>
</evidence>
<dbReference type="GO" id="GO:0051119">
    <property type="term" value="F:sugar transmembrane transporter activity"/>
    <property type="evidence" value="ECO:0007669"/>
    <property type="project" value="InterPro"/>
</dbReference>
<keyword evidence="7" id="KW-1185">Reference proteome</keyword>
<dbReference type="AlphaFoldDB" id="A0A1M4XBP7"/>
<evidence type="ECO:0000256" key="1">
    <source>
        <dbReference type="ARBA" id="ARBA00004141"/>
    </source>
</evidence>
<accession>A0A1M4XBP7</accession>
<feature type="transmembrane region" description="Helical" evidence="5">
    <location>
        <begin position="6"/>
        <end position="24"/>
    </location>
</feature>
<dbReference type="Proteomes" id="UP000184048">
    <property type="component" value="Unassembled WGS sequence"/>
</dbReference>
<dbReference type="InterPro" id="IPR047662">
    <property type="entry name" value="SemiSWEET"/>
</dbReference>
<dbReference type="RefSeq" id="WP_072834620.1">
    <property type="nucleotide sequence ID" value="NZ_FQUU01000004.1"/>
</dbReference>
<dbReference type="GO" id="GO:0016020">
    <property type="term" value="C:membrane"/>
    <property type="evidence" value="ECO:0007669"/>
    <property type="project" value="UniProtKB-SubCell"/>
</dbReference>
<protein>
    <submittedName>
        <fullName evidence="6">MtN3 and saliva related transmembrane protein</fullName>
    </submittedName>
</protein>
<organism evidence="6 7">
    <name type="scientific">Flavisolibacter ginsengisoli DSM 18119</name>
    <dbReference type="NCBI Taxonomy" id="1121884"/>
    <lineage>
        <taxon>Bacteria</taxon>
        <taxon>Pseudomonadati</taxon>
        <taxon>Bacteroidota</taxon>
        <taxon>Chitinophagia</taxon>
        <taxon>Chitinophagales</taxon>
        <taxon>Chitinophagaceae</taxon>
        <taxon>Flavisolibacter</taxon>
    </lineage>
</organism>
<evidence type="ECO:0000256" key="4">
    <source>
        <dbReference type="ARBA" id="ARBA00023136"/>
    </source>
</evidence>
<evidence type="ECO:0000313" key="6">
    <source>
        <dbReference type="EMBL" id="SHE90957.1"/>
    </source>
</evidence>
<keyword evidence="3 5" id="KW-1133">Transmembrane helix</keyword>
<reference evidence="6 7" key="1">
    <citation type="submission" date="2016-11" db="EMBL/GenBank/DDBJ databases">
        <authorList>
            <person name="Jaros S."/>
            <person name="Januszkiewicz K."/>
            <person name="Wedrychowicz H."/>
        </authorList>
    </citation>
    <scope>NUCLEOTIDE SEQUENCE [LARGE SCALE GENOMIC DNA]</scope>
    <source>
        <strain evidence="6 7">DSM 18119</strain>
    </source>
</reference>
<dbReference type="Gene3D" id="1.20.1280.290">
    <property type="match status" value="1"/>
</dbReference>